<dbReference type="InterPro" id="IPR000436">
    <property type="entry name" value="Sushi_SCR_CCP_dom"/>
</dbReference>
<evidence type="ECO:0000313" key="9">
    <source>
        <dbReference type="EMBL" id="KAL3870940.1"/>
    </source>
</evidence>
<dbReference type="SUPFAM" id="SSF57535">
    <property type="entry name" value="Complement control module/SCR domain"/>
    <property type="match status" value="4"/>
</dbReference>
<feature type="domain" description="Sushi" evidence="8">
    <location>
        <begin position="272"/>
        <end position="332"/>
    </location>
</feature>
<evidence type="ECO:0000256" key="5">
    <source>
        <dbReference type="SAM" id="MobiDB-lite"/>
    </source>
</evidence>
<dbReference type="Pfam" id="PF00084">
    <property type="entry name" value="Sushi"/>
    <property type="match status" value="2"/>
</dbReference>
<dbReference type="InterPro" id="IPR035976">
    <property type="entry name" value="Sushi/SCR/CCP_sf"/>
</dbReference>
<evidence type="ECO:0000256" key="3">
    <source>
        <dbReference type="PROSITE-ProRule" id="PRU00076"/>
    </source>
</evidence>
<evidence type="ECO:0000259" key="6">
    <source>
        <dbReference type="PROSITE" id="PS50026"/>
    </source>
</evidence>
<protein>
    <recommendedName>
        <fullName evidence="11">Sushi, von Willebrand factor type A, EGF and pentraxin domain-containing protein 1</fullName>
    </recommendedName>
</protein>
<gene>
    <name evidence="9" type="ORF">ACJMK2_038968</name>
</gene>
<keyword evidence="2 3" id="KW-1015">Disulfide bond</keyword>
<dbReference type="Pfam" id="PF00008">
    <property type="entry name" value="EGF"/>
    <property type="match status" value="1"/>
</dbReference>
<dbReference type="PROSITE" id="PS50092">
    <property type="entry name" value="TSP1"/>
    <property type="match status" value="1"/>
</dbReference>
<dbReference type="PANTHER" id="PTHR46343">
    <property type="entry name" value="HYR DOMAIN-CONTAINING PROTEIN"/>
    <property type="match status" value="1"/>
</dbReference>
<accession>A0ABD3WEH3</accession>
<feature type="region of interest" description="Disordered" evidence="5">
    <location>
        <begin position="1471"/>
        <end position="1510"/>
    </location>
</feature>
<keyword evidence="1" id="KW-0677">Repeat</keyword>
<dbReference type="CDD" id="cd00033">
    <property type="entry name" value="CCP"/>
    <property type="match status" value="2"/>
</dbReference>
<evidence type="ECO:0000313" key="10">
    <source>
        <dbReference type="Proteomes" id="UP001634394"/>
    </source>
</evidence>
<dbReference type="Proteomes" id="UP001634394">
    <property type="component" value="Unassembled WGS sequence"/>
</dbReference>
<evidence type="ECO:0000256" key="2">
    <source>
        <dbReference type="ARBA" id="ARBA00023157"/>
    </source>
</evidence>
<dbReference type="EMBL" id="JBJQND010000007">
    <property type="protein sequence ID" value="KAL3870940.1"/>
    <property type="molecule type" value="Genomic_DNA"/>
</dbReference>
<comment type="caution">
    <text evidence="9">The sequence shown here is derived from an EMBL/GenBank/DDBJ whole genome shotgun (WGS) entry which is preliminary data.</text>
</comment>
<dbReference type="Gene3D" id="2.10.50.10">
    <property type="entry name" value="Tumor Necrosis Factor Receptor, subunit A, domain 2"/>
    <property type="match status" value="3"/>
</dbReference>
<dbReference type="SUPFAM" id="SSF57184">
    <property type="entry name" value="Growth factor receptor domain"/>
    <property type="match status" value="2"/>
</dbReference>
<feature type="disulfide bond" evidence="4">
    <location>
        <begin position="421"/>
        <end position="464"/>
    </location>
</feature>
<dbReference type="InterPro" id="IPR036383">
    <property type="entry name" value="TSP1_rpt_sf"/>
</dbReference>
<sequence>MNKPCSFILLERYYAINWCVQGSPPCSTKCNIKFDYITGEACCVAGTWNISRNLHGPTRRRKRWGDFGGFVGDVLGGAGSLFNDVVNNVGGIAGGALGIVGNFLCSFFCSGGTTTIIYPPPKPPKFDVNTCPPPEIRNRSEYRAEQNKKELIITWTLPSANDEHGTNLNVVPTSLSSGASFPEGYHYISYSATDGNGYTTYCFFNFKVQVTRCGNAIWPQNGYRSCDNSDPIYGTQCSFDCIDGYELNGDPFTECQANGSWSGSNNQRCTKKKCSKPVYPSNGFYVCLDNEYSYNSVCWPECDTGYDLSRRSFSQCSANKTWTTAVDASCIDKEPPVITSCLTYQSFYADTGTTKYNVMWVKPEAVDAIDGTNISVIQDFGPPYGSNLSSGLTLLQYYAVDTKGNRSPKCYIFIEVKTITCTHPSSELLDDNLKFSCKSFNSGDNCSVSCRSNLPLLGDSTITCRAQNGASTGIWTWIQEPECLVVKCHDLNAPLNGALACDSINSRPFCQMFCNANYDLAYASDGRYFCLDSGAWNPSDVVPDCTQRRNPRFMMLGSALLYFSGNCTNETVLNRIRETFLNITAGLQLEYICKGCTIANVKVICGNVTQRKKRSPQRDVFLTTPSVYRHRLKIPLDSNRNKRQANTYDTTLDFTIVVPWNQGNMSLNDAYDYHDNITFTFQNILINMVNAGNFTIPGYSGPQYKFEDYGSLQCDDGFLDVDRCRTCSAGMKYNVTTDSCQICPLHTYKDYDGLSACTSCPSGHITLETGRKYVNECIELCPAGTFSAATVVPCTQCPVGSYQSLIGQKTCITCPDGKSTNSSGSTSEAACKYFDIFVNTEISQLVTNVSEDVKNLTVALRFQINGRDSGLPRFSFSASHANDGEYFSISVQDTMSVLVGQTLHNSSMILAQGKWTLLILTLESTRKRLTMMSGSQSLLQEQFSIEVNDTLIKAGSSVWVTVGPNTTLSFTELFMVNRIISADELASLSSSCESQIPDSFLSMSEFAGMHWNGIHEVIPSACYAVDDCSSSPCGNHTCVNSAAGFICRCLRGYSGPTCSVAPDLCKENGCQNGATCINNGLDYTCSCRPGYGGVFCEVEPVNGNWSEWTVWTVCSASCGGGSMSRSRSCDSPSPGPYGLSCTGQAQETEICNNEVCPVCPEFPLGNGTTFDITIENDTETRTIKCKDGLAFAPGFEPNQEYKCGRSTNYNWTHTSTLNPLGRTPSCAAVIGPTMIATATTITYETLPCSASSLANATIAEKLQSLQCVSNNTCNVSVSTACSNNGTVSATIQLSSSLDGAESLDLEALYKNNTVSDNLMKLLKTITELELSTQTFVNKTAANLDVYASNNTHRVNSKSIGTKAIVNCPVGLVASSGVCVECPLGSYYDSSSSSCRICDLGTYQDESAQSACKACLAGYTTAGEGSVSIQDCTASPSTQTTQKLTTNASTSTTGINATTSQTTSANTTTATTVSSSTQTTQKTTVSAATNSQPTSASEAANNLGASEPVTKDGDFRDLNISLFY</sequence>
<dbReference type="SUPFAM" id="SSF49899">
    <property type="entry name" value="Concanavalin A-like lectins/glucanases"/>
    <property type="match status" value="1"/>
</dbReference>
<dbReference type="PROSITE" id="PS50923">
    <property type="entry name" value="SUSHI"/>
    <property type="match status" value="3"/>
</dbReference>
<dbReference type="CDD" id="cd00054">
    <property type="entry name" value="EGF_CA"/>
    <property type="match status" value="2"/>
</dbReference>
<dbReference type="InterPro" id="IPR001881">
    <property type="entry name" value="EGF-like_Ca-bd_dom"/>
</dbReference>
<dbReference type="FunFam" id="2.20.100.10:FF:000001">
    <property type="entry name" value="semaphorin-5A isoform X1"/>
    <property type="match status" value="1"/>
</dbReference>
<dbReference type="InterPro" id="IPR043555">
    <property type="entry name" value="SRPX-like"/>
</dbReference>
<dbReference type="Gene3D" id="2.20.100.10">
    <property type="entry name" value="Thrombospondin type-1 (TSP1) repeat"/>
    <property type="match status" value="1"/>
</dbReference>
<feature type="domain" description="Sushi" evidence="8">
    <location>
        <begin position="419"/>
        <end position="485"/>
    </location>
</feature>
<dbReference type="PROSITE" id="PS50825">
    <property type="entry name" value="HYR"/>
    <property type="match status" value="2"/>
</dbReference>
<dbReference type="InterPro" id="IPR003410">
    <property type="entry name" value="HYR_dom"/>
</dbReference>
<dbReference type="PROSITE" id="PS01186">
    <property type="entry name" value="EGF_2"/>
    <property type="match status" value="2"/>
</dbReference>
<dbReference type="InterPro" id="IPR009030">
    <property type="entry name" value="Growth_fac_rcpt_cys_sf"/>
</dbReference>
<feature type="compositionally biased region" description="Low complexity" evidence="5">
    <location>
        <begin position="1471"/>
        <end position="1489"/>
    </location>
</feature>
<keyword evidence="3" id="KW-0245">EGF-like domain</keyword>
<name>A0ABD3WEH3_SINWO</name>
<dbReference type="Pfam" id="PF02494">
    <property type="entry name" value="HYR"/>
    <property type="match status" value="2"/>
</dbReference>
<dbReference type="PROSITE" id="PS50026">
    <property type="entry name" value="EGF_3"/>
    <property type="match status" value="2"/>
</dbReference>
<dbReference type="SMART" id="SM01411">
    <property type="entry name" value="Ephrin_rec_like"/>
    <property type="match status" value="3"/>
</dbReference>
<dbReference type="SMART" id="SM00032">
    <property type="entry name" value="CCP"/>
    <property type="match status" value="4"/>
</dbReference>
<feature type="domain" description="EGF-like" evidence="6">
    <location>
        <begin position="1024"/>
        <end position="1059"/>
    </location>
</feature>
<evidence type="ECO:0000259" key="8">
    <source>
        <dbReference type="PROSITE" id="PS50923"/>
    </source>
</evidence>
<evidence type="ECO:0000256" key="4">
    <source>
        <dbReference type="PROSITE-ProRule" id="PRU00302"/>
    </source>
</evidence>
<feature type="disulfide bond" evidence="3">
    <location>
        <begin position="1049"/>
        <end position="1058"/>
    </location>
</feature>
<dbReference type="PROSITE" id="PS00010">
    <property type="entry name" value="ASX_HYDROXYL"/>
    <property type="match status" value="2"/>
</dbReference>
<evidence type="ECO:0008006" key="11">
    <source>
        <dbReference type="Google" id="ProtNLM"/>
    </source>
</evidence>
<dbReference type="PROSITE" id="PS00022">
    <property type="entry name" value="EGF_1"/>
    <property type="match status" value="2"/>
</dbReference>
<evidence type="ECO:0000256" key="1">
    <source>
        <dbReference type="ARBA" id="ARBA00022737"/>
    </source>
</evidence>
<feature type="disulfide bond" evidence="3">
    <location>
        <begin position="1028"/>
        <end position="1038"/>
    </location>
</feature>
<dbReference type="InterPro" id="IPR000884">
    <property type="entry name" value="TSP1_rpt"/>
</dbReference>
<dbReference type="SUPFAM" id="SSF57196">
    <property type="entry name" value="EGF/Laminin"/>
    <property type="match status" value="2"/>
</dbReference>
<dbReference type="Pfam" id="PF07699">
    <property type="entry name" value="Ephrin_rec_like"/>
    <property type="match status" value="2"/>
</dbReference>
<dbReference type="PANTHER" id="PTHR46343:SF2">
    <property type="entry name" value="SUSHI_VON WILLEBRAND FACTOR TYPE A_EGF_PENTRAXIN DOMAIN-CONTAINING 1"/>
    <property type="match status" value="1"/>
</dbReference>
<dbReference type="InterPro" id="IPR000152">
    <property type="entry name" value="EGF-type_Asp/Asn_hydroxyl_site"/>
</dbReference>
<dbReference type="Gene3D" id="2.10.25.10">
    <property type="entry name" value="Laminin"/>
    <property type="match status" value="2"/>
</dbReference>
<reference evidence="9 10" key="1">
    <citation type="submission" date="2024-11" db="EMBL/GenBank/DDBJ databases">
        <title>Chromosome-level genome assembly of the freshwater bivalve Anodonta woodiana.</title>
        <authorList>
            <person name="Chen X."/>
        </authorList>
    </citation>
    <scope>NUCLEOTIDE SEQUENCE [LARGE SCALE GENOMIC DNA]</scope>
    <source>
        <strain evidence="9">MN2024</strain>
        <tissue evidence="9">Gills</tissue>
    </source>
</reference>
<feature type="domain" description="HYR" evidence="7">
    <location>
        <begin position="119"/>
        <end position="210"/>
    </location>
</feature>
<dbReference type="Pfam" id="PF00090">
    <property type="entry name" value="TSP_1"/>
    <property type="match status" value="1"/>
</dbReference>
<dbReference type="SMART" id="SM00209">
    <property type="entry name" value="TSP1"/>
    <property type="match status" value="1"/>
</dbReference>
<organism evidence="9 10">
    <name type="scientific">Sinanodonta woodiana</name>
    <name type="common">Chinese pond mussel</name>
    <name type="synonym">Anodonta woodiana</name>
    <dbReference type="NCBI Taxonomy" id="1069815"/>
    <lineage>
        <taxon>Eukaryota</taxon>
        <taxon>Metazoa</taxon>
        <taxon>Spiralia</taxon>
        <taxon>Lophotrochozoa</taxon>
        <taxon>Mollusca</taxon>
        <taxon>Bivalvia</taxon>
        <taxon>Autobranchia</taxon>
        <taxon>Heteroconchia</taxon>
        <taxon>Palaeoheterodonta</taxon>
        <taxon>Unionida</taxon>
        <taxon>Unionoidea</taxon>
        <taxon>Unionidae</taxon>
        <taxon>Unioninae</taxon>
        <taxon>Sinanodonta</taxon>
    </lineage>
</organism>
<comment type="caution">
    <text evidence="3">Lacks conserved residue(s) required for the propagation of feature annotation.</text>
</comment>
<dbReference type="SUPFAM" id="SSF82895">
    <property type="entry name" value="TSP-1 type 1 repeat"/>
    <property type="match status" value="1"/>
</dbReference>
<dbReference type="SMART" id="SM00179">
    <property type="entry name" value="EGF_CA"/>
    <property type="match status" value="2"/>
</dbReference>
<feature type="compositionally biased region" description="Polar residues" evidence="5">
    <location>
        <begin position="1490"/>
        <end position="1503"/>
    </location>
</feature>
<dbReference type="InterPro" id="IPR011641">
    <property type="entry name" value="Tyr-kin_ephrin_A/B_rcpt-like"/>
</dbReference>
<feature type="domain" description="Sushi" evidence="8">
    <location>
        <begin position="211"/>
        <end position="271"/>
    </location>
</feature>
<evidence type="ECO:0000259" key="7">
    <source>
        <dbReference type="PROSITE" id="PS50825"/>
    </source>
</evidence>
<dbReference type="Gene3D" id="2.10.70.10">
    <property type="entry name" value="Complement Module, domain 1"/>
    <property type="match status" value="4"/>
</dbReference>
<dbReference type="InterPro" id="IPR013320">
    <property type="entry name" value="ConA-like_dom_sf"/>
</dbReference>
<dbReference type="SMART" id="SM00181">
    <property type="entry name" value="EGF"/>
    <property type="match status" value="2"/>
</dbReference>
<feature type="domain" description="HYR" evidence="7">
    <location>
        <begin position="331"/>
        <end position="418"/>
    </location>
</feature>
<feature type="domain" description="EGF-like" evidence="6">
    <location>
        <begin position="1061"/>
        <end position="1097"/>
    </location>
</feature>
<feature type="disulfide bond" evidence="3">
    <location>
        <begin position="1087"/>
        <end position="1096"/>
    </location>
</feature>
<keyword evidence="4" id="KW-0768">Sushi</keyword>
<keyword evidence="10" id="KW-1185">Reference proteome</keyword>
<dbReference type="InterPro" id="IPR000742">
    <property type="entry name" value="EGF"/>
</dbReference>
<proteinExistence type="predicted"/>